<dbReference type="AlphaFoldDB" id="A0A9J6DXS7"/>
<dbReference type="SUPFAM" id="SSF51695">
    <property type="entry name" value="PLC-like phosphodiesterases"/>
    <property type="match status" value="1"/>
</dbReference>
<dbReference type="InterPro" id="IPR000909">
    <property type="entry name" value="PLipase_C_PInositol-sp_X_dom"/>
</dbReference>
<dbReference type="GO" id="GO:0046488">
    <property type="term" value="P:phosphatidylinositol metabolic process"/>
    <property type="evidence" value="ECO:0007669"/>
    <property type="project" value="TreeGrafter"/>
</dbReference>
<comment type="caution">
    <text evidence="8">The sequence shown here is derived from an EMBL/GenBank/DDBJ whole genome shotgun (WGS) entry which is preliminary data.</text>
</comment>
<feature type="region of interest" description="Disordered" evidence="6">
    <location>
        <begin position="100"/>
        <end position="133"/>
    </location>
</feature>
<reference evidence="8" key="2">
    <citation type="submission" date="2021-09" db="EMBL/GenBank/DDBJ databases">
        <authorList>
            <person name="Jia N."/>
            <person name="Wang J."/>
            <person name="Shi W."/>
            <person name="Du L."/>
            <person name="Sun Y."/>
            <person name="Zhan W."/>
            <person name="Jiang J."/>
            <person name="Wang Q."/>
            <person name="Zhang B."/>
            <person name="Ji P."/>
            <person name="Sakyi L.B."/>
            <person name="Cui X."/>
            <person name="Yuan T."/>
            <person name="Jiang B."/>
            <person name="Yang W."/>
            <person name="Lam T.T.-Y."/>
            <person name="Chang Q."/>
            <person name="Ding S."/>
            <person name="Wang X."/>
            <person name="Zhu J."/>
            <person name="Ruan X."/>
            <person name="Zhao L."/>
            <person name="Wei J."/>
            <person name="Que T."/>
            <person name="Du C."/>
            <person name="Cheng J."/>
            <person name="Dai P."/>
            <person name="Han X."/>
            <person name="Huang E."/>
            <person name="Gao Y."/>
            <person name="Liu J."/>
            <person name="Shao H."/>
            <person name="Ye R."/>
            <person name="Li L."/>
            <person name="Wei W."/>
            <person name="Wang X."/>
            <person name="Wang C."/>
            <person name="Huo Q."/>
            <person name="Li W."/>
            <person name="Guo W."/>
            <person name="Chen H."/>
            <person name="Chen S."/>
            <person name="Zhou L."/>
            <person name="Zhou L."/>
            <person name="Ni X."/>
            <person name="Tian J."/>
            <person name="Zhou Y."/>
            <person name="Sheng Y."/>
            <person name="Liu T."/>
            <person name="Pan Y."/>
            <person name="Xia L."/>
            <person name="Li J."/>
            <person name="Zhao F."/>
            <person name="Cao W."/>
        </authorList>
    </citation>
    <scope>NUCLEOTIDE SEQUENCE</scope>
    <source>
        <strain evidence="8">Rmic-2018</strain>
        <tissue evidence="8">Larvae</tissue>
    </source>
</reference>
<dbReference type="InterPro" id="IPR017946">
    <property type="entry name" value="PLC-like_Pdiesterase_TIM-brl"/>
</dbReference>
<dbReference type="GO" id="GO:0016829">
    <property type="term" value="F:lyase activity"/>
    <property type="evidence" value="ECO:0007669"/>
    <property type="project" value="UniProtKB-KW"/>
</dbReference>
<name>A0A9J6DXS7_RHIMP</name>
<comment type="catalytic activity">
    <reaction evidence="1">
        <text>an N-(acyl)-sphingosylphosphoethanolamine = an N-(acyl)-sphingosyl-1,3-cyclic phosphate + ethanolamine</text>
        <dbReference type="Rhea" id="RHEA:60648"/>
        <dbReference type="ChEBI" id="CHEBI:57603"/>
        <dbReference type="ChEBI" id="CHEBI:143891"/>
        <dbReference type="ChEBI" id="CHEBI:143892"/>
    </reaction>
</comment>
<dbReference type="Gene3D" id="3.20.20.190">
    <property type="entry name" value="Phosphatidylinositol (PI) phosphodiesterase"/>
    <property type="match status" value="1"/>
</dbReference>
<evidence type="ECO:0000256" key="6">
    <source>
        <dbReference type="SAM" id="MobiDB-lite"/>
    </source>
</evidence>
<keyword evidence="5" id="KW-0456">Lyase</keyword>
<dbReference type="GO" id="GO:0048015">
    <property type="term" value="P:phosphatidylinositol-mediated signaling"/>
    <property type="evidence" value="ECO:0007669"/>
    <property type="project" value="TreeGrafter"/>
</dbReference>
<keyword evidence="3" id="KW-0460">Magnesium</keyword>
<dbReference type="InterPro" id="IPR011992">
    <property type="entry name" value="EF-hand-dom_pair"/>
</dbReference>
<keyword evidence="4" id="KW-1015">Disulfide bond</keyword>
<dbReference type="EMBL" id="JABSTU010000006">
    <property type="protein sequence ID" value="KAH8027035.1"/>
    <property type="molecule type" value="Genomic_DNA"/>
</dbReference>
<dbReference type="Gene3D" id="1.10.238.10">
    <property type="entry name" value="EF-hand"/>
    <property type="match status" value="1"/>
</dbReference>
<dbReference type="GO" id="GO:0004435">
    <property type="term" value="F:phosphatidylinositol-4,5-bisphosphate phospholipase C activity"/>
    <property type="evidence" value="ECO:0007669"/>
    <property type="project" value="TreeGrafter"/>
</dbReference>
<dbReference type="GO" id="GO:0046872">
    <property type="term" value="F:metal ion binding"/>
    <property type="evidence" value="ECO:0007669"/>
    <property type="project" value="UniProtKB-KW"/>
</dbReference>
<dbReference type="PANTHER" id="PTHR10336:SF149">
    <property type="entry name" value="1-PHOSPHATIDYLINOSITOL 4,5-BISPHOSPHATE PHOSPHODIESTERASE CLASSES I AND II"/>
    <property type="match status" value="1"/>
</dbReference>
<dbReference type="PROSITE" id="PS50007">
    <property type="entry name" value="PIPLC_X_DOMAIN"/>
    <property type="match status" value="1"/>
</dbReference>
<dbReference type="GO" id="GO:0051209">
    <property type="term" value="P:release of sequestered calcium ion into cytosol"/>
    <property type="evidence" value="ECO:0007669"/>
    <property type="project" value="TreeGrafter"/>
</dbReference>
<accession>A0A9J6DXS7</accession>
<feature type="compositionally biased region" description="Polar residues" evidence="6">
    <location>
        <begin position="100"/>
        <end position="111"/>
    </location>
</feature>
<evidence type="ECO:0000256" key="1">
    <source>
        <dbReference type="ARBA" id="ARBA00000110"/>
    </source>
</evidence>
<proteinExistence type="predicted"/>
<evidence type="ECO:0000256" key="4">
    <source>
        <dbReference type="ARBA" id="ARBA00023157"/>
    </source>
</evidence>
<protein>
    <recommendedName>
        <fullName evidence="7">Phosphatidylinositol-specific phospholipase C X domain-containing protein</fullName>
    </recommendedName>
</protein>
<dbReference type="GO" id="GO:0007186">
    <property type="term" value="P:G protein-coupled receptor signaling pathway"/>
    <property type="evidence" value="ECO:0007669"/>
    <property type="project" value="TreeGrafter"/>
</dbReference>
<gene>
    <name evidence="8" type="ORF">HPB51_001621</name>
</gene>
<evidence type="ECO:0000256" key="3">
    <source>
        <dbReference type="ARBA" id="ARBA00022842"/>
    </source>
</evidence>
<dbReference type="PANTHER" id="PTHR10336">
    <property type="entry name" value="PHOSPHOINOSITIDE-SPECIFIC PHOSPHOLIPASE C FAMILY PROTEIN"/>
    <property type="match status" value="1"/>
</dbReference>
<dbReference type="InterPro" id="IPR001192">
    <property type="entry name" value="PI-PLC_fam"/>
</dbReference>
<organism evidence="8 9">
    <name type="scientific">Rhipicephalus microplus</name>
    <name type="common">Cattle tick</name>
    <name type="synonym">Boophilus microplus</name>
    <dbReference type="NCBI Taxonomy" id="6941"/>
    <lineage>
        <taxon>Eukaryota</taxon>
        <taxon>Metazoa</taxon>
        <taxon>Ecdysozoa</taxon>
        <taxon>Arthropoda</taxon>
        <taxon>Chelicerata</taxon>
        <taxon>Arachnida</taxon>
        <taxon>Acari</taxon>
        <taxon>Parasitiformes</taxon>
        <taxon>Ixodida</taxon>
        <taxon>Ixodoidea</taxon>
        <taxon>Ixodidae</taxon>
        <taxon>Rhipicephalinae</taxon>
        <taxon>Rhipicephalus</taxon>
        <taxon>Boophilus</taxon>
    </lineage>
</organism>
<feature type="domain" description="Phosphatidylinositol-specific phospholipase C X" evidence="7">
    <location>
        <begin position="51"/>
        <end position="75"/>
    </location>
</feature>
<dbReference type="SUPFAM" id="SSF47473">
    <property type="entry name" value="EF-hand"/>
    <property type="match status" value="1"/>
</dbReference>
<sequence length="197" mass="21808">MVGISISRAQYEPNKSYVGKGLFSVDGFLRYLMSADNPIVSPEKFDLSMDMDQPLNHYFINSSHNTYLTGHQLTGLQMVPHRGNREKTPQQEAIMAASASTWVPTQQQQAPSKPARSKKYTQHQEDSSHHTATLSPALSEAKFTANPFVDLNALLYIGTICEIKVRAKQLDLNTCVGIISRVGPSDPLRRTSPTTMG</sequence>
<dbReference type="Proteomes" id="UP000821866">
    <property type="component" value="Chromosome 4"/>
</dbReference>
<evidence type="ECO:0000256" key="5">
    <source>
        <dbReference type="ARBA" id="ARBA00023239"/>
    </source>
</evidence>
<evidence type="ECO:0000313" key="8">
    <source>
        <dbReference type="EMBL" id="KAH8027035.1"/>
    </source>
</evidence>
<evidence type="ECO:0000313" key="9">
    <source>
        <dbReference type="Proteomes" id="UP000821866"/>
    </source>
</evidence>
<dbReference type="Pfam" id="PF00388">
    <property type="entry name" value="PI-PLC-X"/>
    <property type="match status" value="1"/>
</dbReference>
<evidence type="ECO:0000259" key="7">
    <source>
        <dbReference type="Pfam" id="PF00388"/>
    </source>
</evidence>
<reference evidence="8" key="1">
    <citation type="journal article" date="2020" name="Cell">
        <title>Large-Scale Comparative Analyses of Tick Genomes Elucidate Their Genetic Diversity and Vector Capacities.</title>
        <authorList>
            <consortium name="Tick Genome and Microbiome Consortium (TIGMIC)"/>
            <person name="Jia N."/>
            <person name="Wang J."/>
            <person name="Shi W."/>
            <person name="Du L."/>
            <person name="Sun Y."/>
            <person name="Zhan W."/>
            <person name="Jiang J.F."/>
            <person name="Wang Q."/>
            <person name="Zhang B."/>
            <person name="Ji P."/>
            <person name="Bell-Sakyi L."/>
            <person name="Cui X.M."/>
            <person name="Yuan T.T."/>
            <person name="Jiang B.G."/>
            <person name="Yang W.F."/>
            <person name="Lam T.T."/>
            <person name="Chang Q.C."/>
            <person name="Ding S.J."/>
            <person name="Wang X.J."/>
            <person name="Zhu J.G."/>
            <person name="Ruan X.D."/>
            <person name="Zhao L."/>
            <person name="Wei J.T."/>
            <person name="Ye R.Z."/>
            <person name="Que T.C."/>
            <person name="Du C.H."/>
            <person name="Zhou Y.H."/>
            <person name="Cheng J.X."/>
            <person name="Dai P.F."/>
            <person name="Guo W.B."/>
            <person name="Han X.H."/>
            <person name="Huang E.J."/>
            <person name="Li L.F."/>
            <person name="Wei W."/>
            <person name="Gao Y.C."/>
            <person name="Liu J.Z."/>
            <person name="Shao H.Z."/>
            <person name="Wang X."/>
            <person name="Wang C.C."/>
            <person name="Yang T.C."/>
            <person name="Huo Q.B."/>
            <person name="Li W."/>
            <person name="Chen H.Y."/>
            <person name="Chen S.E."/>
            <person name="Zhou L.G."/>
            <person name="Ni X.B."/>
            <person name="Tian J.H."/>
            <person name="Sheng Y."/>
            <person name="Liu T."/>
            <person name="Pan Y.S."/>
            <person name="Xia L.Y."/>
            <person name="Li J."/>
            <person name="Zhao F."/>
            <person name="Cao W.C."/>
        </authorList>
    </citation>
    <scope>NUCLEOTIDE SEQUENCE</scope>
    <source>
        <strain evidence="8">Rmic-2018</strain>
    </source>
</reference>
<dbReference type="VEuPathDB" id="VectorBase:LOC119167706"/>
<dbReference type="GO" id="GO:0005737">
    <property type="term" value="C:cytoplasm"/>
    <property type="evidence" value="ECO:0007669"/>
    <property type="project" value="TreeGrafter"/>
</dbReference>
<evidence type="ECO:0000256" key="2">
    <source>
        <dbReference type="ARBA" id="ARBA00022723"/>
    </source>
</evidence>
<keyword evidence="9" id="KW-1185">Reference proteome</keyword>
<keyword evidence="2" id="KW-0479">Metal-binding</keyword>